<dbReference type="HOGENOM" id="CLU_1427805_0_0_1"/>
<protein>
    <submittedName>
        <fullName evidence="2">Uncharacterized protein</fullName>
    </submittedName>
</protein>
<evidence type="ECO:0000313" key="3">
    <source>
        <dbReference type="Proteomes" id="UP000019484"/>
    </source>
</evidence>
<evidence type="ECO:0000313" key="2">
    <source>
        <dbReference type="EMBL" id="EXJ86208.1"/>
    </source>
</evidence>
<dbReference type="EMBL" id="AMWN01000005">
    <property type="protein sequence ID" value="EXJ86208.1"/>
    <property type="molecule type" value="Genomic_DNA"/>
</dbReference>
<dbReference type="RefSeq" id="XP_007725646.1">
    <property type="nucleotide sequence ID" value="XM_007727456.1"/>
</dbReference>
<dbReference type="AlphaFoldDB" id="W9Y141"/>
<proteinExistence type="predicted"/>
<evidence type="ECO:0000256" key="1">
    <source>
        <dbReference type="SAM" id="MobiDB-lite"/>
    </source>
</evidence>
<name>W9Y141_9EURO</name>
<sequence length="190" mass="22364">MLFKRQSSKIHRPQCSQGLRQRKIVFCDWGFHGRAGNDGWTFTYVDEVDFDPEEDLRLYNKTDPNDCGEILSKFVKKQLRKNSRLKESQGWRFICLIDDGQRRQLPVQRRDRTPRTMLLFERDVSCPCDGRQHQMRESKIHSSEESDGEKRSSISKCEYTISDPPPQYRSRLSTLDTLVEEDHISVGHKV</sequence>
<feature type="compositionally biased region" description="Basic and acidic residues" evidence="1">
    <location>
        <begin position="130"/>
        <end position="152"/>
    </location>
</feature>
<dbReference type="OrthoDB" id="4105034at2759"/>
<dbReference type="GeneID" id="19161445"/>
<keyword evidence="3" id="KW-1185">Reference proteome</keyword>
<dbReference type="Proteomes" id="UP000019484">
    <property type="component" value="Unassembled WGS sequence"/>
</dbReference>
<accession>W9Y141</accession>
<gene>
    <name evidence="2" type="ORF">A1O1_06578</name>
</gene>
<reference evidence="2 3" key="1">
    <citation type="submission" date="2013-03" db="EMBL/GenBank/DDBJ databases">
        <title>The Genome Sequence of Capronia coronata CBS 617.96.</title>
        <authorList>
            <consortium name="The Broad Institute Genomics Platform"/>
            <person name="Cuomo C."/>
            <person name="de Hoog S."/>
            <person name="Gorbushina A."/>
            <person name="Walker B."/>
            <person name="Young S.K."/>
            <person name="Zeng Q."/>
            <person name="Gargeya S."/>
            <person name="Fitzgerald M."/>
            <person name="Haas B."/>
            <person name="Abouelleil A."/>
            <person name="Allen A.W."/>
            <person name="Alvarado L."/>
            <person name="Arachchi H.M."/>
            <person name="Berlin A.M."/>
            <person name="Chapman S.B."/>
            <person name="Gainer-Dewar J."/>
            <person name="Goldberg J."/>
            <person name="Griggs A."/>
            <person name="Gujja S."/>
            <person name="Hansen M."/>
            <person name="Howarth C."/>
            <person name="Imamovic A."/>
            <person name="Ireland A."/>
            <person name="Larimer J."/>
            <person name="McCowan C."/>
            <person name="Murphy C."/>
            <person name="Pearson M."/>
            <person name="Poon T.W."/>
            <person name="Priest M."/>
            <person name="Roberts A."/>
            <person name="Saif S."/>
            <person name="Shea T."/>
            <person name="Sisk P."/>
            <person name="Sykes S."/>
            <person name="Wortman J."/>
            <person name="Nusbaum C."/>
            <person name="Birren B."/>
        </authorList>
    </citation>
    <scope>NUCLEOTIDE SEQUENCE [LARGE SCALE GENOMIC DNA]</scope>
    <source>
        <strain evidence="2 3">CBS 617.96</strain>
    </source>
</reference>
<feature type="region of interest" description="Disordered" evidence="1">
    <location>
        <begin position="130"/>
        <end position="170"/>
    </location>
</feature>
<comment type="caution">
    <text evidence="2">The sequence shown here is derived from an EMBL/GenBank/DDBJ whole genome shotgun (WGS) entry which is preliminary data.</text>
</comment>
<organism evidence="2 3">
    <name type="scientific">Capronia coronata CBS 617.96</name>
    <dbReference type="NCBI Taxonomy" id="1182541"/>
    <lineage>
        <taxon>Eukaryota</taxon>
        <taxon>Fungi</taxon>
        <taxon>Dikarya</taxon>
        <taxon>Ascomycota</taxon>
        <taxon>Pezizomycotina</taxon>
        <taxon>Eurotiomycetes</taxon>
        <taxon>Chaetothyriomycetidae</taxon>
        <taxon>Chaetothyriales</taxon>
        <taxon>Herpotrichiellaceae</taxon>
        <taxon>Capronia</taxon>
    </lineage>
</organism>